<feature type="domain" description="G-protein coupled receptors family 1 profile" evidence="14">
    <location>
        <begin position="36"/>
        <end position="290"/>
    </location>
</feature>
<dbReference type="SUPFAM" id="SSF81321">
    <property type="entry name" value="Family A G protein-coupled receptor-like"/>
    <property type="match status" value="1"/>
</dbReference>
<evidence type="ECO:0000256" key="11">
    <source>
        <dbReference type="ARBA" id="ARBA00032764"/>
    </source>
</evidence>
<evidence type="ECO:0000256" key="12">
    <source>
        <dbReference type="RuleBase" id="RU000688"/>
    </source>
</evidence>
<evidence type="ECO:0000313" key="15">
    <source>
        <dbReference type="Ensembl" id="ENSEBUP00000012994.1"/>
    </source>
</evidence>
<feature type="transmembrane region" description="Helical" evidence="13">
    <location>
        <begin position="20"/>
        <end position="42"/>
    </location>
</feature>
<dbReference type="GO" id="GO:0005886">
    <property type="term" value="C:plasma membrane"/>
    <property type="evidence" value="ECO:0007669"/>
    <property type="project" value="UniProtKB-SubCell"/>
</dbReference>
<keyword evidence="6 12" id="KW-0297">G-protein coupled receptor</keyword>
<feature type="transmembrane region" description="Helical" evidence="13">
    <location>
        <begin position="93"/>
        <end position="112"/>
    </location>
</feature>
<evidence type="ECO:0000256" key="5">
    <source>
        <dbReference type="ARBA" id="ARBA00022989"/>
    </source>
</evidence>
<dbReference type="InterPro" id="IPR017452">
    <property type="entry name" value="GPCR_Rhodpsn_7TM"/>
</dbReference>
<protein>
    <recommendedName>
        <fullName evidence="2">Urotensin-2 receptor</fullName>
    </recommendedName>
    <alternativeName>
        <fullName evidence="11">Urotensin II receptor</fullName>
    </alternativeName>
</protein>
<dbReference type="Proteomes" id="UP000694388">
    <property type="component" value="Unplaced"/>
</dbReference>
<evidence type="ECO:0000256" key="9">
    <source>
        <dbReference type="ARBA" id="ARBA00023224"/>
    </source>
</evidence>
<keyword evidence="7 13" id="KW-0472">Membrane</keyword>
<proteinExistence type="inferred from homology"/>
<dbReference type="Ensembl" id="ENSEBUT00000013571.1">
    <property type="protein sequence ID" value="ENSEBUP00000012994.1"/>
    <property type="gene ID" value="ENSEBUG00000008228.1"/>
</dbReference>
<dbReference type="Gene3D" id="1.20.1070.10">
    <property type="entry name" value="Rhodopsin 7-helix transmembrane proteins"/>
    <property type="match status" value="1"/>
</dbReference>
<dbReference type="AlphaFoldDB" id="A0A8C4QBQ7"/>
<dbReference type="Pfam" id="PF00001">
    <property type="entry name" value="7tm_1"/>
    <property type="match status" value="1"/>
</dbReference>
<dbReference type="GO" id="GO:0007218">
    <property type="term" value="P:neuropeptide signaling pathway"/>
    <property type="evidence" value="ECO:0007669"/>
    <property type="project" value="TreeGrafter"/>
</dbReference>
<dbReference type="GO" id="GO:0001604">
    <property type="term" value="F:urotensin II receptor activity"/>
    <property type="evidence" value="ECO:0007669"/>
    <property type="project" value="InterPro"/>
</dbReference>
<evidence type="ECO:0000256" key="6">
    <source>
        <dbReference type="ARBA" id="ARBA00023040"/>
    </source>
</evidence>
<keyword evidence="3" id="KW-1003">Cell membrane</keyword>
<reference evidence="15" key="1">
    <citation type="submission" date="2025-08" db="UniProtKB">
        <authorList>
            <consortium name="Ensembl"/>
        </authorList>
    </citation>
    <scope>IDENTIFICATION</scope>
</reference>
<accession>A0A8C4QBQ7</accession>
<dbReference type="GO" id="GO:0097746">
    <property type="term" value="P:blood vessel diameter maintenance"/>
    <property type="evidence" value="ECO:0007669"/>
    <property type="project" value="InterPro"/>
</dbReference>
<evidence type="ECO:0000259" key="14">
    <source>
        <dbReference type="PROSITE" id="PS50262"/>
    </source>
</evidence>
<dbReference type="GeneTree" id="ENSGT00940000157017"/>
<dbReference type="PROSITE" id="PS00237">
    <property type="entry name" value="G_PROTEIN_RECEP_F1_1"/>
    <property type="match status" value="1"/>
</dbReference>
<dbReference type="PROSITE" id="PS50262">
    <property type="entry name" value="G_PROTEIN_RECEP_F1_2"/>
    <property type="match status" value="1"/>
</dbReference>
<dbReference type="PANTHER" id="PTHR24230">
    <property type="entry name" value="G-PROTEIN COUPLED RECEPTOR"/>
    <property type="match status" value="1"/>
</dbReference>
<feature type="transmembrane region" description="Helical" evidence="13">
    <location>
        <begin position="270"/>
        <end position="293"/>
    </location>
</feature>
<evidence type="ECO:0000256" key="13">
    <source>
        <dbReference type="SAM" id="Phobius"/>
    </source>
</evidence>
<dbReference type="OMA" id="WIPNATD"/>
<dbReference type="GO" id="GO:0008217">
    <property type="term" value="P:regulation of blood pressure"/>
    <property type="evidence" value="ECO:0007669"/>
    <property type="project" value="InterPro"/>
</dbReference>
<comment type="function">
    <text evidence="10">High affinity receptor for urotensin-2 and urotensin-2B. The activity of this receptor is mediated by a G-protein that activate a phosphatidylinositol-calcium second messenger system.</text>
</comment>
<comment type="subcellular location">
    <subcellularLocation>
        <location evidence="1">Cell membrane</location>
        <topology evidence="1">Multi-pass membrane protein</topology>
    </subcellularLocation>
</comment>
<evidence type="ECO:0000256" key="10">
    <source>
        <dbReference type="ARBA" id="ARBA00025579"/>
    </source>
</evidence>
<feature type="transmembrane region" description="Helical" evidence="13">
    <location>
        <begin position="180"/>
        <end position="202"/>
    </location>
</feature>
<reference evidence="15" key="2">
    <citation type="submission" date="2025-09" db="UniProtKB">
        <authorList>
            <consortium name="Ensembl"/>
        </authorList>
    </citation>
    <scope>IDENTIFICATION</scope>
</reference>
<keyword evidence="4 12" id="KW-0812">Transmembrane</keyword>
<dbReference type="InterPro" id="IPR000670">
    <property type="entry name" value="Urot_II_rcpt"/>
</dbReference>
<evidence type="ECO:0000256" key="1">
    <source>
        <dbReference type="ARBA" id="ARBA00004651"/>
    </source>
</evidence>
<dbReference type="PRINTS" id="PR00237">
    <property type="entry name" value="GPCRRHODOPSN"/>
</dbReference>
<dbReference type="CDD" id="cd14999">
    <property type="entry name" value="7tmA_UII-R"/>
    <property type="match status" value="1"/>
</dbReference>
<organism evidence="15 16">
    <name type="scientific">Eptatretus burgeri</name>
    <name type="common">Inshore hagfish</name>
    <dbReference type="NCBI Taxonomy" id="7764"/>
    <lineage>
        <taxon>Eukaryota</taxon>
        <taxon>Metazoa</taxon>
        <taxon>Chordata</taxon>
        <taxon>Craniata</taxon>
        <taxon>Vertebrata</taxon>
        <taxon>Cyclostomata</taxon>
        <taxon>Myxini</taxon>
        <taxon>Myxiniformes</taxon>
        <taxon>Myxinidae</taxon>
        <taxon>Eptatretinae</taxon>
        <taxon>Eptatretus</taxon>
    </lineage>
</organism>
<keyword evidence="16" id="KW-1185">Reference proteome</keyword>
<evidence type="ECO:0000313" key="16">
    <source>
        <dbReference type="Proteomes" id="UP000694388"/>
    </source>
</evidence>
<comment type="similarity">
    <text evidence="12">Belongs to the G-protein coupled receptor 1 family.</text>
</comment>
<feature type="transmembrane region" description="Helical" evidence="13">
    <location>
        <begin position="229"/>
        <end position="250"/>
    </location>
</feature>
<feature type="transmembrane region" description="Helical" evidence="13">
    <location>
        <begin position="54"/>
        <end position="81"/>
    </location>
</feature>
<name>A0A8C4QBQ7_EPTBU</name>
<evidence type="ECO:0000256" key="4">
    <source>
        <dbReference type="ARBA" id="ARBA00022692"/>
    </source>
</evidence>
<sequence length="398" mass="46149">MLTLTSTFEVTDLDHLAITSVLGVLLSIMCIVGVTGNVYTLVVMCQWMRTAGSMYVYIVNLALADLVYLSTIPSIVCTYFAKEWYFGDVGCRLILSLDLLTMHASIFTLTVMSTERYLAVVKPFDTVKRSRSYHKALTGAVWILSVFLTLPLMFAMEFQKDDHQDKWICKWTWSGETYRIYITVLFATSIVAPGIIIGYLYIRLARTYWVSQTSTVVSKDVRRTPNQKVLYMIFSIVLTYWACFLPFWVWQLVRHYCNCASQLSDSKHTYINFVVTLLSYSNSCINPFLYTLLSKNYQEYLKNRQRLAGLMSGRNGSVRHRMSRLRNMSQRSVSSFIPNGPRLTWSTDMWTHKGRSKTFLRTSYLQSSNTRLKEQNKKTYRGQHINKYKHCTFIHTST</sequence>
<keyword evidence="8 12" id="KW-0675">Receptor</keyword>
<feature type="transmembrane region" description="Helical" evidence="13">
    <location>
        <begin position="133"/>
        <end position="154"/>
    </location>
</feature>
<evidence type="ECO:0000256" key="8">
    <source>
        <dbReference type="ARBA" id="ARBA00023170"/>
    </source>
</evidence>
<evidence type="ECO:0000256" key="7">
    <source>
        <dbReference type="ARBA" id="ARBA00023136"/>
    </source>
</evidence>
<dbReference type="PANTHER" id="PTHR24230:SF161">
    <property type="entry name" value="G-PROTEIN COUPLED RECEPTORS FAMILY 1 PROFILE DOMAIN-CONTAINING PROTEIN"/>
    <property type="match status" value="1"/>
</dbReference>
<dbReference type="PRINTS" id="PR00647">
    <property type="entry name" value="UROTENSIN2R"/>
</dbReference>
<keyword evidence="5 13" id="KW-1133">Transmembrane helix</keyword>
<evidence type="ECO:0000256" key="2">
    <source>
        <dbReference type="ARBA" id="ARBA00014302"/>
    </source>
</evidence>
<dbReference type="InterPro" id="IPR000276">
    <property type="entry name" value="GPCR_Rhodpsn"/>
</dbReference>
<evidence type="ECO:0000256" key="3">
    <source>
        <dbReference type="ARBA" id="ARBA00022475"/>
    </source>
</evidence>
<keyword evidence="9 12" id="KW-0807">Transducer</keyword>